<keyword evidence="1" id="KW-0812">Transmembrane</keyword>
<dbReference type="SUPFAM" id="SSF81296">
    <property type="entry name" value="E set domains"/>
    <property type="match status" value="1"/>
</dbReference>
<evidence type="ECO:0000313" key="3">
    <source>
        <dbReference type="EMBL" id="OGD62126.1"/>
    </source>
</evidence>
<organism evidence="3 4">
    <name type="scientific">Candidatus Beckwithbacteria bacterium RBG_13_42_9</name>
    <dbReference type="NCBI Taxonomy" id="1797457"/>
    <lineage>
        <taxon>Bacteria</taxon>
        <taxon>Candidatus Beckwithiibacteriota</taxon>
    </lineage>
</organism>
<sequence>MSFFDSIDRISYGKIISLGVFLALLFGVPATVLLVQQQTQIRSRAYQKPEYMVEPKPSAGPIPVESPQVGRVFPWVGKVGDIVWIQGFHFGNNPAQKSLKIGGVTIKEENIAGWQDNQIQAIIPVGVVQGGIAEVQVGNHPVSQSLPMVLYDRNAKIKLHKQGNVLVAENGGQIAKVKAWTGDENTPTEMVEGDIKPNPAGTTPVFDTAGKPMLTLLLFDTNGNILPYYVDPIEFGF</sequence>
<feature type="domain" description="IPT/TIG" evidence="2">
    <location>
        <begin position="67"/>
        <end position="143"/>
    </location>
</feature>
<evidence type="ECO:0000256" key="1">
    <source>
        <dbReference type="SAM" id="Phobius"/>
    </source>
</evidence>
<dbReference type="Proteomes" id="UP000177006">
    <property type="component" value="Unassembled WGS sequence"/>
</dbReference>
<feature type="transmembrane region" description="Helical" evidence="1">
    <location>
        <begin position="12"/>
        <end position="35"/>
    </location>
</feature>
<reference evidence="3 4" key="1">
    <citation type="journal article" date="2016" name="Nat. Commun.">
        <title>Thousands of microbial genomes shed light on interconnected biogeochemical processes in an aquifer system.</title>
        <authorList>
            <person name="Anantharaman K."/>
            <person name="Brown C.T."/>
            <person name="Hug L.A."/>
            <person name="Sharon I."/>
            <person name="Castelle C.J."/>
            <person name="Probst A.J."/>
            <person name="Thomas B.C."/>
            <person name="Singh A."/>
            <person name="Wilkins M.J."/>
            <person name="Karaoz U."/>
            <person name="Brodie E.L."/>
            <person name="Williams K.H."/>
            <person name="Hubbard S.S."/>
            <person name="Banfield J.F."/>
        </authorList>
    </citation>
    <scope>NUCLEOTIDE SEQUENCE [LARGE SCALE GENOMIC DNA]</scope>
</reference>
<dbReference type="AlphaFoldDB" id="A0A1F5E484"/>
<dbReference type="STRING" id="1797457.A2160_00035"/>
<evidence type="ECO:0000259" key="2">
    <source>
        <dbReference type="Pfam" id="PF01833"/>
    </source>
</evidence>
<keyword evidence="1" id="KW-0472">Membrane</keyword>
<dbReference type="Pfam" id="PF01833">
    <property type="entry name" value="TIG"/>
    <property type="match status" value="1"/>
</dbReference>
<gene>
    <name evidence="3" type="ORF">A2160_00035</name>
</gene>
<comment type="caution">
    <text evidence="3">The sequence shown here is derived from an EMBL/GenBank/DDBJ whole genome shotgun (WGS) entry which is preliminary data.</text>
</comment>
<evidence type="ECO:0000313" key="4">
    <source>
        <dbReference type="Proteomes" id="UP000177006"/>
    </source>
</evidence>
<dbReference type="InterPro" id="IPR002909">
    <property type="entry name" value="IPT_dom"/>
</dbReference>
<dbReference type="Gene3D" id="2.60.40.10">
    <property type="entry name" value="Immunoglobulins"/>
    <property type="match status" value="1"/>
</dbReference>
<dbReference type="EMBL" id="MEZK01000025">
    <property type="protein sequence ID" value="OGD62126.1"/>
    <property type="molecule type" value="Genomic_DNA"/>
</dbReference>
<protein>
    <recommendedName>
        <fullName evidence="2">IPT/TIG domain-containing protein</fullName>
    </recommendedName>
</protein>
<name>A0A1F5E484_9BACT</name>
<accession>A0A1F5E484</accession>
<keyword evidence="1" id="KW-1133">Transmembrane helix</keyword>
<proteinExistence type="predicted"/>
<dbReference type="InterPro" id="IPR014756">
    <property type="entry name" value="Ig_E-set"/>
</dbReference>
<dbReference type="InterPro" id="IPR013783">
    <property type="entry name" value="Ig-like_fold"/>
</dbReference>